<evidence type="ECO:0000256" key="9">
    <source>
        <dbReference type="SAM" id="MobiDB-lite"/>
    </source>
</evidence>
<organism evidence="12 13">
    <name type="scientific">Coccidioides immitis H538.4</name>
    <dbReference type="NCBI Taxonomy" id="396776"/>
    <lineage>
        <taxon>Eukaryota</taxon>
        <taxon>Fungi</taxon>
        <taxon>Dikarya</taxon>
        <taxon>Ascomycota</taxon>
        <taxon>Pezizomycotina</taxon>
        <taxon>Eurotiomycetes</taxon>
        <taxon>Eurotiomycetidae</taxon>
        <taxon>Onygenales</taxon>
        <taxon>Onygenaceae</taxon>
        <taxon>Coccidioides</taxon>
    </lineage>
</organism>
<dbReference type="EC" id="2.7.11.1" evidence="1"/>
<evidence type="ECO:0000256" key="1">
    <source>
        <dbReference type="ARBA" id="ARBA00012513"/>
    </source>
</evidence>
<dbReference type="Pfam" id="PF00069">
    <property type="entry name" value="Pkinase"/>
    <property type="match status" value="2"/>
</dbReference>
<feature type="compositionally biased region" description="Polar residues" evidence="9">
    <location>
        <begin position="9"/>
        <end position="22"/>
    </location>
</feature>
<dbReference type="SMART" id="SM00220">
    <property type="entry name" value="S_TKc"/>
    <property type="match status" value="1"/>
</dbReference>
<keyword evidence="2" id="KW-0723">Serine/threonine-protein kinase</keyword>
<evidence type="ECO:0000313" key="13">
    <source>
        <dbReference type="Proteomes" id="UP000054563"/>
    </source>
</evidence>
<dbReference type="OrthoDB" id="3638488at2759"/>
<dbReference type="STRING" id="396776.A0A0J8RHP3"/>
<dbReference type="AlphaFoldDB" id="A0A0J8RHP3"/>
<dbReference type="PROSITE" id="PS50011">
    <property type="entry name" value="PROTEIN_KINASE_DOM"/>
    <property type="match status" value="1"/>
</dbReference>
<evidence type="ECO:0000256" key="5">
    <source>
        <dbReference type="ARBA" id="ARBA00022777"/>
    </source>
</evidence>
<feature type="region of interest" description="Disordered" evidence="9">
    <location>
        <begin position="510"/>
        <end position="541"/>
    </location>
</feature>
<evidence type="ECO:0000256" key="6">
    <source>
        <dbReference type="ARBA" id="ARBA00022840"/>
    </source>
</evidence>
<dbReference type="Proteomes" id="UP000054563">
    <property type="component" value="Unassembled WGS sequence"/>
</dbReference>
<accession>A0A0J8RHP3</accession>
<evidence type="ECO:0000256" key="3">
    <source>
        <dbReference type="ARBA" id="ARBA00022679"/>
    </source>
</evidence>
<feature type="compositionally biased region" description="Basic and acidic residues" evidence="9">
    <location>
        <begin position="524"/>
        <end position="536"/>
    </location>
</feature>
<dbReference type="PROSITE" id="PS51285">
    <property type="entry name" value="AGC_KINASE_CTER"/>
    <property type="match status" value="1"/>
</dbReference>
<keyword evidence="5 12" id="KW-0418">Kinase</keyword>
<dbReference type="InterPro" id="IPR000719">
    <property type="entry name" value="Prot_kinase_dom"/>
</dbReference>
<dbReference type="SUPFAM" id="SSF56112">
    <property type="entry name" value="Protein kinase-like (PK-like)"/>
    <property type="match status" value="1"/>
</dbReference>
<feature type="region of interest" description="Disordered" evidence="9">
    <location>
        <begin position="72"/>
        <end position="99"/>
    </location>
</feature>
<feature type="region of interest" description="Disordered" evidence="9">
    <location>
        <begin position="1"/>
        <end position="56"/>
    </location>
</feature>
<dbReference type="Gene3D" id="1.10.510.10">
    <property type="entry name" value="Transferase(Phosphotransferase) domain 1"/>
    <property type="match status" value="3"/>
</dbReference>
<dbReference type="GO" id="GO:0004674">
    <property type="term" value="F:protein serine/threonine kinase activity"/>
    <property type="evidence" value="ECO:0007669"/>
    <property type="project" value="UniProtKB-KW"/>
</dbReference>
<dbReference type="PANTHER" id="PTHR24356">
    <property type="entry name" value="SERINE/THREONINE-PROTEIN KINASE"/>
    <property type="match status" value="1"/>
</dbReference>
<protein>
    <recommendedName>
        <fullName evidence="1">non-specific serine/threonine protein kinase</fullName>
        <ecNumber evidence="1">2.7.11.1</ecNumber>
    </recommendedName>
</protein>
<dbReference type="InterPro" id="IPR000961">
    <property type="entry name" value="AGC-kinase_C"/>
</dbReference>
<gene>
    <name evidence="12" type="ORF">CIHG_01312</name>
</gene>
<keyword evidence="6" id="KW-0067">ATP-binding</keyword>
<comment type="catalytic activity">
    <reaction evidence="7">
        <text>L-threonyl-[protein] + ATP = O-phospho-L-threonyl-[protein] + ADP + H(+)</text>
        <dbReference type="Rhea" id="RHEA:46608"/>
        <dbReference type="Rhea" id="RHEA-COMP:11060"/>
        <dbReference type="Rhea" id="RHEA-COMP:11605"/>
        <dbReference type="ChEBI" id="CHEBI:15378"/>
        <dbReference type="ChEBI" id="CHEBI:30013"/>
        <dbReference type="ChEBI" id="CHEBI:30616"/>
        <dbReference type="ChEBI" id="CHEBI:61977"/>
        <dbReference type="ChEBI" id="CHEBI:456216"/>
        <dbReference type="EC" id="2.7.11.1"/>
    </reaction>
</comment>
<evidence type="ECO:0000256" key="4">
    <source>
        <dbReference type="ARBA" id="ARBA00022741"/>
    </source>
</evidence>
<proteinExistence type="predicted"/>
<feature type="region of interest" description="Disordered" evidence="9">
    <location>
        <begin position="735"/>
        <end position="775"/>
    </location>
</feature>
<evidence type="ECO:0000313" key="12">
    <source>
        <dbReference type="EMBL" id="KMU83529.1"/>
    </source>
</evidence>
<dbReference type="Gene3D" id="3.30.200.20">
    <property type="entry name" value="Phosphorylase Kinase, domain 1"/>
    <property type="match status" value="2"/>
</dbReference>
<feature type="domain" description="AGC-kinase C-terminal" evidence="11">
    <location>
        <begin position="706"/>
        <end position="768"/>
    </location>
</feature>
<feature type="compositionally biased region" description="Polar residues" evidence="9">
    <location>
        <begin position="757"/>
        <end position="767"/>
    </location>
</feature>
<sequence>MVVRRRATFSKTLFENPAQQKPTEPEVENPEHSVNSVTSISESSSGTSRSRDSVRRFLRRSRSKLLSMLRLRSNCSGTGEKMTLPRQPEHSSQKVRAGYDQGASGRVVTYPLAHRGNRDADGIPGILLAPSRPLKRLCDPTSYHNRGKRCTSKHHSEDGHQAIEVENLGCKPSTLHVPRRHSSPGFTNILSRRFSATFGHPTVIHRSDLRRRPSIHSFSFTPPASNTPDLRTLGDNAQDDTDSSSVHSASSPRTQSTNLLLTGSPPGKVGQIARKLGRVSLWLDTNVSKVLGKGSFGVVRLVREKHTGDIVETPKPESYATQSHRRPSTFDALKSAVDGARSSRRKDLDRSKKDVFAMKVIRKSDMIRNCQEGHLRAERDFLVASTKSRWIVPLVASFQDTHSLYLVMDYMVGGDFLSLLIRKNILSEDVTRWYIAEMILCVEETHRLRWIHRDVKPDNFLISASGHLKISDFGLAFDGHWSHDQTYYMNQRQSLMSKLGIQVEGDDKDRKAAQEVAHSTGTELPRRESGKNHDRLLSIPSPGPNDDILCWRNRKQRKKLARSVVGTSQYMAPEVIRGEFYDGRCDWWSIGIILYECLYGFTPFAAKTRHDTKQRILHHYQTLYFPTDRPSDHLISDDAIDLIIQILQEKEYRLCSEKYILNDYVHSGRIPGELLNYPADKTSRNYRGHYVYPDDAADIKNHPFFKAVRWDELHYRSPPFVPKVKAGDDTKYFEGEQVSDAPDGPSEASLEEVDGSRGQTPNNSGKTQLDGPSVGCKTAVNLQSKSLKKKREKKRARDKVLRDDRDIAIGALKMLYLPLNLKGAEGSSGLTSRVQELALYHWKSDIHLYLRLLVRANTLVMFIPAAFPEP</sequence>
<evidence type="ECO:0000256" key="8">
    <source>
        <dbReference type="ARBA" id="ARBA00048679"/>
    </source>
</evidence>
<comment type="catalytic activity">
    <reaction evidence="8">
        <text>L-seryl-[protein] + ATP = O-phospho-L-seryl-[protein] + ADP + H(+)</text>
        <dbReference type="Rhea" id="RHEA:17989"/>
        <dbReference type="Rhea" id="RHEA-COMP:9863"/>
        <dbReference type="Rhea" id="RHEA-COMP:11604"/>
        <dbReference type="ChEBI" id="CHEBI:15378"/>
        <dbReference type="ChEBI" id="CHEBI:29999"/>
        <dbReference type="ChEBI" id="CHEBI:30616"/>
        <dbReference type="ChEBI" id="CHEBI:83421"/>
        <dbReference type="ChEBI" id="CHEBI:456216"/>
        <dbReference type="EC" id="2.7.11.1"/>
    </reaction>
</comment>
<feature type="compositionally biased region" description="Polar residues" evidence="9">
    <location>
        <begin position="216"/>
        <end position="229"/>
    </location>
</feature>
<evidence type="ECO:0000256" key="2">
    <source>
        <dbReference type="ARBA" id="ARBA00022527"/>
    </source>
</evidence>
<dbReference type="EMBL" id="DS016983">
    <property type="protein sequence ID" value="KMU83529.1"/>
    <property type="molecule type" value="Genomic_DNA"/>
</dbReference>
<feature type="compositionally biased region" description="Low complexity" evidence="9">
    <location>
        <begin position="33"/>
        <end position="48"/>
    </location>
</feature>
<keyword evidence="3" id="KW-0808">Transferase</keyword>
<dbReference type="PANTHER" id="PTHR24356:SF400">
    <property type="entry name" value="SERINE_THREONINE-PROTEIN KINASE CBK1"/>
    <property type="match status" value="1"/>
</dbReference>
<keyword evidence="4" id="KW-0547">Nucleotide-binding</keyword>
<dbReference type="GO" id="GO:0035556">
    <property type="term" value="P:intracellular signal transduction"/>
    <property type="evidence" value="ECO:0007669"/>
    <property type="project" value="TreeGrafter"/>
</dbReference>
<dbReference type="InterPro" id="IPR011009">
    <property type="entry name" value="Kinase-like_dom_sf"/>
</dbReference>
<evidence type="ECO:0000259" key="10">
    <source>
        <dbReference type="PROSITE" id="PS50011"/>
    </source>
</evidence>
<feature type="domain" description="Protein kinase" evidence="10">
    <location>
        <begin position="285"/>
        <end position="665"/>
    </location>
</feature>
<dbReference type="VEuPathDB" id="FungiDB:CIHG_01312"/>
<feature type="region of interest" description="Disordered" evidence="9">
    <location>
        <begin position="214"/>
        <end position="268"/>
    </location>
</feature>
<name>A0A0J8RHP3_COCIT</name>
<reference evidence="13" key="1">
    <citation type="journal article" date="2010" name="Genome Res.">
        <title>Population genomic sequencing of Coccidioides fungi reveals recent hybridization and transposon control.</title>
        <authorList>
            <person name="Neafsey D.E."/>
            <person name="Barker B.M."/>
            <person name="Sharpton T.J."/>
            <person name="Stajich J.E."/>
            <person name="Park D.J."/>
            <person name="Whiston E."/>
            <person name="Hung C.-Y."/>
            <person name="McMahan C."/>
            <person name="White J."/>
            <person name="Sykes S."/>
            <person name="Heiman D."/>
            <person name="Young S."/>
            <person name="Zeng Q."/>
            <person name="Abouelleil A."/>
            <person name="Aftuck L."/>
            <person name="Bessette D."/>
            <person name="Brown A."/>
            <person name="FitzGerald M."/>
            <person name="Lui A."/>
            <person name="Macdonald J.P."/>
            <person name="Priest M."/>
            <person name="Orbach M.J."/>
            <person name="Galgiani J.N."/>
            <person name="Kirkland T.N."/>
            <person name="Cole G.T."/>
            <person name="Birren B.W."/>
            <person name="Henn M.R."/>
            <person name="Taylor J.W."/>
            <person name="Rounsley S.D."/>
        </authorList>
    </citation>
    <scope>NUCLEOTIDE SEQUENCE [LARGE SCALE GENOMIC DNA]</scope>
    <source>
        <strain evidence="13">H538.4</strain>
    </source>
</reference>
<evidence type="ECO:0000259" key="11">
    <source>
        <dbReference type="PROSITE" id="PS51285"/>
    </source>
</evidence>
<dbReference type="GO" id="GO:0005524">
    <property type="term" value="F:ATP binding"/>
    <property type="evidence" value="ECO:0007669"/>
    <property type="project" value="UniProtKB-KW"/>
</dbReference>
<evidence type="ECO:0000256" key="7">
    <source>
        <dbReference type="ARBA" id="ARBA00047899"/>
    </source>
</evidence>
<dbReference type="InterPro" id="IPR050236">
    <property type="entry name" value="Ser_Thr_kinase_AGC"/>
</dbReference>
<feature type="compositionally biased region" description="Polar residues" evidence="9">
    <location>
        <begin position="252"/>
        <end position="261"/>
    </location>
</feature>